<organism evidence="2 3">
    <name type="scientific">Lysobacter capsici AZ78</name>
    <dbReference type="NCBI Taxonomy" id="1444315"/>
    <lineage>
        <taxon>Bacteria</taxon>
        <taxon>Pseudomonadati</taxon>
        <taxon>Pseudomonadota</taxon>
        <taxon>Gammaproteobacteria</taxon>
        <taxon>Lysobacterales</taxon>
        <taxon>Lysobacteraceae</taxon>
        <taxon>Lysobacter</taxon>
    </lineage>
</organism>
<name>A0A120AH97_9GAMM</name>
<dbReference type="EMBL" id="JAJA02000001">
    <property type="protein sequence ID" value="KWS05808.1"/>
    <property type="molecule type" value="Genomic_DNA"/>
</dbReference>
<sequence>MPVRPQPRTGQARICDGASGGLRTPGGGFECSRLWVKPGPRSLQR</sequence>
<proteinExistence type="predicted"/>
<dbReference type="Proteomes" id="UP000023435">
    <property type="component" value="Unassembled WGS sequence"/>
</dbReference>
<evidence type="ECO:0000313" key="2">
    <source>
        <dbReference type="EMBL" id="KWS05808.1"/>
    </source>
</evidence>
<gene>
    <name evidence="2" type="ORF">AZ78_3360</name>
</gene>
<evidence type="ECO:0000313" key="3">
    <source>
        <dbReference type="Proteomes" id="UP000023435"/>
    </source>
</evidence>
<feature type="region of interest" description="Disordered" evidence="1">
    <location>
        <begin position="1"/>
        <end position="45"/>
    </location>
</feature>
<protein>
    <submittedName>
        <fullName evidence="2">Uncharacterized protein</fullName>
    </submittedName>
</protein>
<comment type="caution">
    <text evidence="2">The sequence shown here is derived from an EMBL/GenBank/DDBJ whole genome shotgun (WGS) entry which is preliminary data.</text>
</comment>
<reference evidence="2 3" key="1">
    <citation type="journal article" date="2014" name="Genome Announc.">
        <title>Draft Genome Sequence of Lysobacter capsici AZ78, a Bacterium Antagonistic to Plant-Pathogenic Oomycetes.</title>
        <authorList>
            <person name="Puopolo G."/>
            <person name="Sonego P."/>
            <person name="Engelen K."/>
            <person name="Pertot I."/>
        </authorList>
    </citation>
    <scope>NUCLEOTIDE SEQUENCE [LARGE SCALE GENOMIC DNA]</scope>
    <source>
        <strain evidence="2 3">AZ78</strain>
    </source>
</reference>
<keyword evidence="3" id="KW-1185">Reference proteome</keyword>
<feature type="compositionally biased region" description="Gly residues" evidence="1">
    <location>
        <begin position="18"/>
        <end position="29"/>
    </location>
</feature>
<accession>A0A120AH97</accession>
<evidence type="ECO:0000256" key="1">
    <source>
        <dbReference type="SAM" id="MobiDB-lite"/>
    </source>
</evidence>
<dbReference type="AlphaFoldDB" id="A0A120AH97"/>